<dbReference type="Pfam" id="PF14388">
    <property type="entry name" value="DUF4419"/>
    <property type="match status" value="1"/>
</dbReference>
<evidence type="ECO:0000313" key="2">
    <source>
        <dbReference type="Proteomes" id="UP000001396"/>
    </source>
</evidence>
<dbReference type="Proteomes" id="UP000001396">
    <property type="component" value="Unassembled WGS sequence"/>
</dbReference>
<comment type="caution">
    <text evidence="1">The sequence shown here is derived from an EMBL/GenBank/DDBJ whole genome shotgun (WGS) entry which is preliminary data.</text>
</comment>
<dbReference type="STRING" id="670386.D3B0T1"/>
<proteinExistence type="predicted"/>
<gene>
    <name evidence="1" type="ORF">PPL_01898</name>
</gene>
<accession>D3B0T1</accession>
<sequence>MSNIKSITFKITDNFSDVNLANLPEFNHSQLNVDTEKEGETPPTISVLRTSVAPSDNPEEKHLFNRNNSFINSCFDAYSRHHGLVIRPDDIWIAIVTQFSFYINAFSEELRNKIVDFEGKRNLDVSVNASLLDAPYDEMTLKMTELIAKNIKDPSLREWALPAFTTTTYTDRVVGAVCLMATMKNYFNYSFSLLCGLPSVTLLGSEEDWKQLIDKVQRLNEFDLAETKYMSKWTAMLNPVLDKFLESVRGKPDTNWWNQIANHIGGGSGPRYLSGWITVFNVFSPKGKWFGDDKRKKPNGKSFDIMGLGLFDHRSDWPLVDTNDIAPGYSQLDITLNDHGTPRKAKMFAGHYTVKVQNKNTLIPQLNWSLTLCNSDIVVPTEKTYQ</sequence>
<dbReference type="GeneID" id="31357424"/>
<name>D3B0T1_HETP5</name>
<dbReference type="InterPro" id="IPR025533">
    <property type="entry name" value="DUF4419"/>
</dbReference>
<dbReference type="PANTHER" id="PTHR31252:SF11">
    <property type="entry name" value="DUF4419 DOMAIN-CONTAINING PROTEIN"/>
    <property type="match status" value="1"/>
</dbReference>
<dbReference type="PANTHER" id="PTHR31252">
    <property type="entry name" value="DUF4419 DOMAIN-CONTAINING PROTEIN"/>
    <property type="match status" value="1"/>
</dbReference>
<dbReference type="RefSeq" id="XP_020437015.1">
    <property type="nucleotide sequence ID" value="XM_020572898.1"/>
</dbReference>
<evidence type="ECO:0008006" key="3">
    <source>
        <dbReference type="Google" id="ProtNLM"/>
    </source>
</evidence>
<evidence type="ECO:0000313" key="1">
    <source>
        <dbReference type="EMBL" id="EFA84905.1"/>
    </source>
</evidence>
<dbReference type="EMBL" id="ADBJ01000008">
    <property type="protein sequence ID" value="EFA84905.1"/>
    <property type="molecule type" value="Genomic_DNA"/>
</dbReference>
<reference evidence="1 2" key="1">
    <citation type="journal article" date="2011" name="Genome Res.">
        <title>Phylogeny-wide analysis of social amoeba genomes highlights ancient origins for complex intercellular communication.</title>
        <authorList>
            <person name="Heidel A.J."/>
            <person name="Lawal H.M."/>
            <person name="Felder M."/>
            <person name="Schilde C."/>
            <person name="Helps N.R."/>
            <person name="Tunggal B."/>
            <person name="Rivero F."/>
            <person name="John U."/>
            <person name="Schleicher M."/>
            <person name="Eichinger L."/>
            <person name="Platzer M."/>
            <person name="Noegel A.A."/>
            <person name="Schaap P."/>
            <person name="Gloeckner G."/>
        </authorList>
    </citation>
    <scope>NUCLEOTIDE SEQUENCE [LARGE SCALE GENOMIC DNA]</scope>
    <source>
        <strain evidence="2">ATCC 26659 / Pp 5 / PN500</strain>
    </source>
</reference>
<dbReference type="InParanoid" id="D3B0T1"/>
<keyword evidence="2" id="KW-1185">Reference proteome</keyword>
<dbReference type="FunCoup" id="D3B0T1">
    <property type="interactions" value="5"/>
</dbReference>
<organism evidence="1 2">
    <name type="scientific">Heterostelium pallidum (strain ATCC 26659 / Pp 5 / PN500)</name>
    <name type="common">Cellular slime mold</name>
    <name type="synonym">Polysphondylium pallidum</name>
    <dbReference type="NCBI Taxonomy" id="670386"/>
    <lineage>
        <taxon>Eukaryota</taxon>
        <taxon>Amoebozoa</taxon>
        <taxon>Evosea</taxon>
        <taxon>Eumycetozoa</taxon>
        <taxon>Dictyostelia</taxon>
        <taxon>Acytosteliales</taxon>
        <taxon>Acytosteliaceae</taxon>
        <taxon>Heterostelium</taxon>
    </lineage>
</organism>
<protein>
    <recommendedName>
        <fullName evidence="3">DUF4419 domain-containing protein</fullName>
    </recommendedName>
</protein>
<dbReference type="OMA" id="TKAYFEY"/>
<dbReference type="AlphaFoldDB" id="D3B0T1"/>